<reference evidence="2 3" key="1">
    <citation type="submission" date="2019-01" db="EMBL/GenBank/DDBJ databases">
        <title>Draft genome sequence of Psathyrella aberdarensis IHI B618.</title>
        <authorList>
            <person name="Buettner E."/>
            <person name="Kellner H."/>
        </authorList>
    </citation>
    <scope>NUCLEOTIDE SEQUENCE [LARGE SCALE GENOMIC DNA]</scope>
    <source>
        <strain evidence="2 3">IHI B618</strain>
    </source>
</reference>
<feature type="compositionally biased region" description="Low complexity" evidence="1">
    <location>
        <begin position="409"/>
        <end position="423"/>
    </location>
</feature>
<dbReference type="Proteomes" id="UP000290288">
    <property type="component" value="Unassembled WGS sequence"/>
</dbReference>
<feature type="region of interest" description="Disordered" evidence="1">
    <location>
        <begin position="123"/>
        <end position="151"/>
    </location>
</feature>
<feature type="compositionally biased region" description="Polar residues" evidence="1">
    <location>
        <begin position="1"/>
        <end position="10"/>
    </location>
</feature>
<dbReference type="OrthoDB" id="2786563at2759"/>
<feature type="region of interest" description="Disordered" evidence="1">
    <location>
        <begin position="409"/>
        <end position="461"/>
    </location>
</feature>
<evidence type="ECO:0000313" key="2">
    <source>
        <dbReference type="EMBL" id="RXW17525.1"/>
    </source>
</evidence>
<comment type="caution">
    <text evidence="2">The sequence shown here is derived from an EMBL/GenBank/DDBJ whole genome shotgun (WGS) entry which is preliminary data.</text>
</comment>
<feature type="region of interest" description="Disordered" evidence="1">
    <location>
        <begin position="203"/>
        <end position="222"/>
    </location>
</feature>
<feature type="compositionally biased region" description="Polar residues" evidence="1">
    <location>
        <begin position="298"/>
        <end position="311"/>
    </location>
</feature>
<sequence>MYEASASTMDPQLRRPLTIEGGAQGKGNGKGKARADEEFGMASGCQMSLESDTIALKVLETTIDAAPPPTYGIAPVLYLGGGGGVGAFGDRDGSQWAIKQDPDEDAEVLASALRAFAASWDQISDDDKTRTSTEGEGEEGTGERRTRRQNNNLLKHLVLRNPQNVYLTQPRVKNLIGAVAEVVEASEKLEEVFIAFRMSDDPSPAAATGAGNQEPASRPAPAGPITRLIEALSTRPKLKTFATMLPSVWNEVVLRVSKNEALEKIVLLGSNGVVVTPPQAPPASLLSHFHPSHHSPHTNTPLGSKTSTPGSAGSRRPTRPRLTVVLPSNPVERVYANSTRGVDGYAPTTLHSSTVSSHPQTLAGSMGYGGGTAFYAPAHTAGYGMGTGLFMNQARKCERLWGLIGTGAGVAESSSSSSDASGKGRTGDSERHMRDAATSGGPLAPPHGSSESGAGGSGLQLQTSYSCSSWFAVRFSSGD</sequence>
<feature type="region of interest" description="Disordered" evidence="1">
    <location>
        <begin position="284"/>
        <end position="321"/>
    </location>
</feature>
<evidence type="ECO:0000313" key="3">
    <source>
        <dbReference type="Proteomes" id="UP000290288"/>
    </source>
</evidence>
<evidence type="ECO:0000256" key="1">
    <source>
        <dbReference type="SAM" id="MobiDB-lite"/>
    </source>
</evidence>
<gene>
    <name evidence="2" type="ORF">EST38_g8337</name>
</gene>
<name>A0A4Q2DG85_9AGAR</name>
<feature type="region of interest" description="Disordered" evidence="1">
    <location>
        <begin position="1"/>
        <end position="34"/>
    </location>
</feature>
<proteinExistence type="predicted"/>
<protein>
    <submittedName>
        <fullName evidence="2">Uncharacterized protein</fullName>
    </submittedName>
</protein>
<feature type="compositionally biased region" description="Basic and acidic residues" evidence="1">
    <location>
        <begin position="425"/>
        <end position="435"/>
    </location>
</feature>
<dbReference type="AlphaFoldDB" id="A0A4Q2DG85"/>
<keyword evidence="3" id="KW-1185">Reference proteome</keyword>
<accession>A0A4Q2DG85</accession>
<organism evidence="2 3">
    <name type="scientific">Candolleomyces aberdarensis</name>
    <dbReference type="NCBI Taxonomy" id="2316362"/>
    <lineage>
        <taxon>Eukaryota</taxon>
        <taxon>Fungi</taxon>
        <taxon>Dikarya</taxon>
        <taxon>Basidiomycota</taxon>
        <taxon>Agaricomycotina</taxon>
        <taxon>Agaricomycetes</taxon>
        <taxon>Agaricomycetidae</taxon>
        <taxon>Agaricales</taxon>
        <taxon>Agaricineae</taxon>
        <taxon>Psathyrellaceae</taxon>
        <taxon>Candolleomyces</taxon>
    </lineage>
</organism>
<dbReference type="EMBL" id="SDEE01000334">
    <property type="protein sequence ID" value="RXW17525.1"/>
    <property type="molecule type" value="Genomic_DNA"/>
</dbReference>